<keyword evidence="1" id="KW-0805">Transcription regulation</keyword>
<organism evidence="5 6">
    <name type="scientific">Sorangium cellulosum</name>
    <name type="common">Polyangium cellulosum</name>
    <dbReference type="NCBI Taxonomy" id="56"/>
    <lineage>
        <taxon>Bacteria</taxon>
        <taxon>Pseudomonadati</taxon>
        <taxon>Myxococcota</taxon>
        <taxon>Polyangia</taxon>
        <taxon>Polyangiales</taxon>
        <taxon>Polyangiaceae</taxon>
        <taxon>Sorangium</taxon>
    </lineage>
</organism>
<dbReference type="SMART" id="SM00342">
    <property type="entry name" value="HTH_ARAC"/>
    <property type="match status" value="1"/>
</dbReference>
<dbReference type="SUPFAM" id="SSF46689">
    <property type="entry name" value="Homeodomain-like"/>
    <property type="match status" value="2"/>
</dbReference>
<evidence type="ECO:0000313" key="6">
    <source>
        <dbReference type="Proteomes" id="UP000295781"/>
    </source>
</evidence>
<dbReference type="InterPro" id="IPR018060">
    <property type="entry name" value="HTH_AraC"/>
</dbReference>
<dbReference type="InterPro" id="IPR050204">
    <property type="entry name" value="AraC_XylS_family_regulators"/>
</dbReference>
<dbReference type="Pfam" id="PF12833">
    <property type="entry name" value="HTH_18"/>
    <property type="match status" value="1"/>
</dbReference>
<dbReference type="EMBL" id="CP012670">
    <property type="protein sequence ID" value="AUX20360.1"/>
    <property type="molecule type" value="Genomic_DNA"/>
</dbReference>
<dbReference type="OrthoDB" id="112032at2"/>
<evidence type="ECO:0000256" key="2">
    <source>
        <dbReference type="ARBA" id="ARBA00023125"/>
    </source>
</evidence>
<dbReference type="PANTHER" id="PTHR46796:SF6">
    <property type="entry name" value="ARAC SUBFAMILY"/>
    <property type="match status" value="1"/>
</dbReference>
<dbReference type="PRINTS" id="PR00032">
    <property type="entry name" value="HTHARAC"/>
</dbReference>
<feature type="domain" description="HTH araC/xylS-type" evidence="4">
    <location>
        <begin position="193"/>
        <end position="291"/>
    </location>
</feature>
<evidence type="ECO:0000256" key="1">
    <source>
        <dbReference type="ARBA" id="ARBA00023015"/>
    </source>
</evidence>
<dbReference type="AlphaFoldDB" id="A0A4P2PUS6"/>
<sequence>MIVEFSAKYGAALTGSDWVGLPLRIGHVPGSGRLEALQAESDAILVWVGGPSQVDIRFAEPTSGEAREHSFERLSGMMDLLPRRTRLHSVAWRGRPSVCTSVNFPEASMSALCSSPFTVLAPDRGPRFGLVDAHVVDLVHRLQAQAVGQEYLGAVYVQSLSLALASYISARYGAGSRAEIALRNARLSSSQRAQIEKFVDRELSSNFGLVDLAAQVGYSPDHFSRLFKHAFRQTPYQYVLSRRIDRAMTMLRDERLSIAEIAQACGFASQAHLTTAFKRRTGMTPGAYRKR</sequence>
<name>A0A4P2PUS6_SORCE</name>
<dbReference type="PANTHER" id="PTHR46796">
    <property type="entry name" value="HTH-TYPE TRANSCRIPTIONAL ACTIVATOR RHAS-RELATED"/>
    <property type="match status" value="1"/>
</dbReference>
<dbReference type="RefSeq" id="WP_129345462.1">
    <property type="nucleotide sequence ID" value="NZ_CP012670.1"/>
</dbReference>
<reference evidence="5 6" key="1">
    <citation type="submission" date="2015-09" db="EMBL/GenBank/DDBJ databases">
        <title>Sorangium comparison.</title>
        <authorList>
            <person name="Zaburannyi N."/>
            <person name="Bunk B."/>
            <person name="Overmann J."/>
            <person name="Mueller R."/>
        </authorList>
    </citation>
    <scope>NUCLEOTIDE SEQUENCE [LARGE SCALE GENOMIC DNA]</scope>
    <source>
        <strain evidence="5 6">So ceGT47</strain>
    </source>
</reference>
<dbReference type="Gene3D" id="1.10.10.60">
    <property type="entry name" value="Homeodomain-like"/>
    <property type="match status" value="2"/>
</dbReference>
<dbReference type="PROSITE" id="PS01124">
    <property type="entry name" value="HTH_ARAC_FAMILY_2"/>
    <property type="match status" value="1"/>
</dbReference>
<gene>
    <name evidence="5" type="primary">araC</name>
    <name evidence="5" type="ORF">SOCEGT47_008280</name>
</gene>
<evidence type="ECO:0000256" key="3">
    <source>
        <dbReference type="ARBA" id="ARBA00023163"/>
    </source>
</evidence>
<dbReference type="InterPro" id="IPR020449">
    <property type="entry name" value="Tscrpt_reg_AraC-type_HTH"/>
</dbReference>
<accession>A0A4P2PUS6</accession>
<protein>
    <submittedName>
        <fullName evidence="5">AraC family transcriptional regulator</fullName>
    </submittedName>
</protein>
<evidence type="ECO:0000313" key="5">
    <source>
        <dbReference type="EMBL" id="AUX20360.1"/>
    </source>
</evidence>
<dbReference type="PROSITE" id="PS00041">
    <property type="entry name" value="HTH_ARAC_FAMILY_1"/>
    <property type="match status" value="1"/>
</dbReference>
<proteinExistence type="predicted"/>
<keyword evidence="2" id="KW-0238">DNA-binding</keyword>
<keyword evidence="3" id="KW-0804">Transcription</keyword>
<dbReference type="Proteomes" id="UP000295781">
    <property type="component" value="Chromosome"/>
</dbReference>
<evidence type="ECO:0000259" key="4">
    <source>
        <dbReference type="PROSITE" id="PS01124"/>
    </source>
</evidence>
<dbReference type="GO" id="GO:0003700">
    <property type="term" value="F:DNA-binding transcription factor activity"/>
    <property type="evidence" value="ECO:0007669"/>
    <property type="project" value="InterPro"/>
</dbReference>
<dbReference type="InterPro" id="IPR009057">
    <property type="entry name" value="Homeodomain-like_sf"/>
</dbReference>
<dbReference type="InterPro" id="IPR018062">
    <property type="entry name" value="HTH_AraC-typ_CS"/>
</dbReference>
<dbReference type="GO" id="GO:0043565">
    <property type="term" value="F:sequence-specific DNA binding"/>
    <property type="evidence" value="ECO:0007669"/>
    <property type="project" value="InterPro"/>
</dbReference>